<proteinExistence type="predicted"/>
<organism evidence="2 3">
    <name type="scientific">Meripilus lineatus</name>
    <dbReference type="NCBI Taxonomy" id="2056292"/>
    <lineage>
        <taxon>Eukaryota</taxon>
        <taxon>Fungi</taxon>
        <taxon>Dikarya</taxon>
        <taxon>Basidiomycota</taxon>
        <taxon>Agaricomycotina</taxon>
        <taxon>Agaricomycetes</taxon>
        <taxon>Polyporales</taxon>
        <taxon>Meripilaceae</taxon>
        <taxon>Meripilus</taxon>
    </lineage>
</organism>
<accession>A0AAD5YNP1</accession>
<keyword evidence="3" id="KW-1185">Reference proteome</keyword>
<sequence>MNQALHKEVPRKELALSGIKRRKSGLTSSGDGQWAGVGGRIYGDLHRELDWPSKDISPNAQRSKHEQDARTKHGGIPRAKGQVEMGPRRSGEIEVEREEKVGLLMGQTSIENGKKVKRKERMTWTHQSSAIPVFSTASAVLYTIPSHIHSNTRRSTAPDKSGKPLMELPLASWGGSNVQ</sequence>
<dbReference type="Proteomes" id="UP001212997">
    <property type="component" value="Unassembled WGS sequence"/>
</dbReference>
<gene>
    <name evidence="2" type="ORF">NLI96_g678</name>
</gene>
<feature type="region of interest" description="Disordered" evidence="1">
    <location>
        <begin position="149"/>
        <end position="179"/>
    </location>
</feature>
<reference evidence="2" key="1">
    <citation type="submission" date="2022-07" db="EMBL/GenBank/DDBJ databases">
        <title>Genome Sequence of Physisporinus lineatus.</title>
        <authorList>
            <person name="Buettner E."/>
        </authorList>
    </citation>
    <scope>NUCLEOTIDE SEQUENCE</scope>
    <source>
        <strain evidence="2">VT162</strain>
    </source>
</reference>
<comment type="caution">
    <text evidence="2">The sequence shown here is derived from an EMBL/GenBank/DDBJ whole genome shotgun (WGS) entry which is preliminary data.</text>
</comment>
<feature type="region of interest" description="Disordered" evidence="1">
    <location>
        <begin position="1"/>
        <end position="37"/>
    </location>
</feature>
<name>A0AAD5YNP1_9APHY</name>
<feature type="region of interest" description="Disordered" evidence="1">
    <location>
        <begin position="50"/>
        <end position="92"/>
    </location>
</feature>
<dbReference type="AlphaFoldDB" id="A0AAD5YNP1"/>
<feature type="compositionally biased region" description="Basic and acidic residues" evidence="1">
    <location>
        <begin position="1"/>
        <end position="14"/>
    </location>
</feature>
<evidence type="ECO:0000313" key="3">
    <source>
        <dbReference type="Proteomes" id="UP001212997"/>
    </source>
</evidence>
<evidence type="ECO:0000313" key="2">
    <source>
        <dbReference type="EMBL" id="KAJ3491464.1"/>
    </source>
</evidence>
<evidence type="ECO:0000256" key="1">
    <source>
        <dbReference type="SAM" id="MobiDB-lite"/>
    </source>
</evidence>
<protein>
    <submittedName>
        <fullName evidence="2">Uncharacterized protein</fullName>
    </submittedName>
</protein>
<dbReference type="EMBL" id="JANAWD010000012">
    <property type="protein sequence ID" value="KAJ3491464.1"/>
    <property type="molecule type" value="Genomic_DNA"/>
</dbReference>